<dbReference type="InterPro" id="IPR027417">
    <property type="entry name" value="P-loop_NTPase"/>
</dbReference>
<dbReference type="PANTHER" id="PTHR16305:SF35">
    <property type="entry name" value="TRANSCRIPTIONAL ACTIVATOR DOMAIN"/>
    <property type="match status" value="1"/>
</dbReference>
<comment type="caution">
    <text evidence="4">The sequence shown here is derived from an EMBL/GenBank/DDBJ whole genome shotgun (WGS) entry which is preliminary data.</text>
</comment>
<evidence type="ECO:0000256" key="2">
    <source>
        <dbReference type="ARBA" id="ARBA00022840"/>
    </source>
</evidence>
<dbReference type="InterPro" id="IPR011990">
    <property type="entry name" value="TPR-like_helical_dom_sf"/>
</dbReference>
<organism evidence="4 5">
    <name type="scientific">Micromonospora parathelypteridis</name>
    <dbReference type="NCBI Taxonomy" id="1839617"/>
    <lineage>
        <taxon>Bacteria</taxon>
        <taxon>Bacillati</taxon>
        <taxon>Actinomycetota</taxon>
        <taxon>Actinomycetes</taxon>
        <taxon>Micromonosporales</taxon>
        <taxon>Micromonosporaceae</taxon>
        <taxon>Micromonospora</taxon>
    </lineage>
</organism>
<keyword evidence="5" id="KW-1185">Reference proteome</keyword>
<dbReference type="AlphaFoldDB" id="A0A840VYP3"/>
<accession>A0A840VYP3</accession>
<dbReference type="Pfam" id="PF00196">
    <property type="entry name" value="GerE"/>
    <property type="match status" value="1"/>
</dbReference>
<dbReference type="GO" id="GO:0004016">
    <property type="term" value="F:adenylate cyclase activity"/>
    <property type="evidence" value="ECO:0007669"/>
    <property type="project" value="TreeGrafter"/>
</dbReference>
<dbReference type="PROSITE" id="PS50043">
    <property type="entry name" value="HTH_LUXR_2"/>
    <property type="match status" value="1"/>
</dbReference>
<dbReference type="Gene3D" id="1.25.40.10">
    <property type="entry name" value="Tetratricopeptide repeat domain"/>
    <property type="match status" value="1"/>
</dbReference>
<dbReference type="Gene3D" id="1.10.10.10">
    <property type="entry name" value="Winged helix-like DNA-binding domain superfamily/Winged helix DNA-binding domain"/>
    <property type="match status" value="1"/>
</dbReference>
<feature type="domain" description="HTH luxR-type" evidence="3">
    <location>
        <begin position="841"/>
        <end position="906"/>
    </location>
</feature>
<dbReference type="Gene3D" id="3.40.50.300">
    <property type="entry name" value="P-loop containing nucleotide triphosphate hydrolases"/>
    <property type="match status" value="1"/>
</dbReference>
<dbReference type="PANTHER" id="PTHR16305">
    <property type="entry name" value="TESTICULAR SOLUBLE ADENYLYL CYCLASE"/>
    <property type="match status" value="1"/>
</dbReference>
<reference evidence="4 5" key="1">
    <citation type="submission" date="2020-08" db="EMBL/GenBank/DDBJ databases">
        <title>Sequencing the genomes of 1000 actinobacteria strains.</title>
        <authorList>
            <person name="Klenk H.-P."/>
        </authorList>
    </citation>
    <scope>NUCLEOTIDE SEQUENCE [LARGE SCALE GENOMIC DNA]</scope>
    <source>
        <strain evidence="4 5">DSM 103125</strain>
    </source>
</reference>
<evidence type="ECO:0000313" key="5">
    <source>
        <dbReference type="Proteomes" id="UP000586947"/>
    </source>
</evidence>
<dbReference type="EMBL" id="JACHDP010000001">
    <property type="protein sequence ID" value="MBB5476111.1"/>
    <property type="molecule type" value="Genomic_DNA"/>
</dbReference>
<keyword evidence="4" id="KW-0238">DNA-binding</keyword>
<dbReference type="PROSITE" id="PS00622">
    <property type="entry name" value="HTH_LUXR_1"/>
    <property type="match status" value="1"/>
</dbReference>
<dbReference type="InterPro" id="IPR036388">
    <property type="entry name" value="WH-like_DNA-bd_sf"/>
</dbReference>
<dbReference type="CDD" id="cd06170">
    <property type="entry name" value="LuxR_C_like"/>
    <property type="match status" value="1"/>
</dbReference>
<evidence type="ECO:0000259" key="3">
    <source>
        <dbReference type="PROSITE" id="PS50043"/>
    </source>
</evidence>
<dbReference type="SUPFAM" id="SSF46894">
    <property type="entry name" value="C-terminal effector domain of the bipartite response regulators"/>
    <property type="match status" value="1"/>
</dbReference>
<dbReference type="InterPro" id="IPR016032">
    <property type="entry name" value="Sig_transdc_resp-reg_C-effctor"/>
</dbReference>
<dbReference type="GO" id="GO:0003677">
    <property type="term" value="F:DNA binding"/>
    <property type="evidence" value="ECO:0007669"/>
    <property type="project" value="UniProtKB-KW"/>
</dbReference>
<dbReference type="GO" id="GO:0005737">
    <property type="term" value="C:cytoplasm"/>
    <property type="evidence" value="ECO:0007669"/>
    <property type="project" value="TreeGrafter"/>
</dbReference>
<dbReference type="InterPro" id="IPR041664">
    <property type="entry name" value="AAA_16"/>
</dbReference>
<keyword evidence="1" id="KW-0547">Nucleotide-binding</keyword>
<evidence type="ECO:0000256" key="1">
    <source>
        <dbReference type="ARBA" id="ARBA00022741"/>
    </source>
</evidence>
<sequence length="909" mass="96729">MVERQEPVRILRERLAAALQGQGGLVTVAGPAGSGRTTLLADLCSTAAQSGATVLYAASSTSERDLPLGVLGQLLSEAALAAPGTEQAARRWSTGRDGGGPAALQRSSADDLCALLLDLATRTPLLICVDDARQTDDASLLCLATLAQRIGGSRVLLVVADLPDDSSSHPATPLRRAGGRHIELEVLSRFGVSEIVARRTGRSDDALSARCHAISGGNPALVHALLDDWEAPTAGDTETASRAALGYGDFFRQAVRSCLGRYDDGVVGVARAAAVLGDSSSAELVTALLGLNPTRVGQLLGQLNRTGLARQDKPCHTAVRDAILDDAAPAEIGWFNRQTARLLHARGATAERVARHLLAADDPGHDWMIDTLCQAADEAVSDDAGFAHRCLELARKHGADCRRLADVLVRLTGVEWQLPSFSMARSSANVRGALAEIRAGGEHTPALLRYLLRQGSFADVAEAVTVVGENADVIRPADLQELRLLVSVSYPTLVDHLGYPDQIGPNEERTGAAILHRVLTQQADEHDLAAADRILLAAQPTSDSFDQVESALLALIYADELGRAAAACEVVMDRAARVGSAAWRARLAALHAETTLRKGDLAATTAQAQLALAHLPEEAWGVAVGGPLSCLLLTATMDGDLAAAVEYAALPVPDDIFRTRFGLHYLYARGEYHLATNRSQAALADFLTCGELMRGWGIDSPSLVPWRTAAARANLRLGKSEQARWLVEEQSSRTGWPVSRSRGTPLRHRAAVADTDTRYRSALLHQAFDELIDGRDRAESGRALAGLGHAYQTLGEHRRARTMPRRADRLTEAQRVTPMLARLAATSAESGSAGGDADGAYLGDTPVLSDAERRVATLAAAGLTNREIAVKLYITMSTVEQHLTRVYRKLKLTGRDALPVGLDRLTAIA</sequence>
<dbReference type="PRINTS" id="PR00038">
    <property type="entry name" value="HTHLUXR"/>
</dbReference>
<proteinExistence type="predicted"/>
<dbReference type="SMART" id="SM00421">
    <property type="entry name" value="HTH_LUXR"/>
    <property type="match status" value="1"/>
</dbReference>
<protein>
    <submittedName>
        <fullName evidence="4">DNA-binding CsgD family transcriptional regulator</fullName>
    </submittedName>
</protein>
<dbReference type="Proteomes" id="UP000586947">
    <property type="component" value="Unassembled WGS sequence"/>
</dbReference>
<dbReference type="SUPFAM" id="SSF52540">
    <property type="entry name" value="P-loop containing nucleoside triphosphate hydrolases"/>
    <property type="match status" value="1"/>
</dbReference>
<dbReference type="InterPro" id="IPR000792">
    <property type="entry name" value="Tscrpt_reg_LuxR_C"/>
</dbReference>
<dbReference type="GO" id="GO:0005524">
    <property type="term" value="F:ATP binding"/>
    <property type="evidence" value="ECO:0007669"/>
    <property type="project" value="UniProtKB-KW"/>
</dbReference>
<dbReference type="GO" id="GO:0006355">
    <property type="term" value="P:regulation of DNA-templated transcription"/>
    <property type="evidence" value="ECO:0007669"/>
    <property type="project" value="InterPro"/>
</dbReference>
<dbReference type="Pfam" id="PF13191">
    <property type="entry name" value="AAA_16"/>
    <property type="match status" value="1"/>
</dbReference>
<dbReference type="RefSeq" id="WP_184176299.1">
    <property type="nucleotide sequence ID" value="NZ_BMNF01000008.1"/>
</dbReference>
<gene>
    <name evidence="4" type="ORF">HNR20_000616</name>
</gene>
<name>A0A840VYP3_9ACTN</name>
<keyword evidence="2" id="KW-0067">ATP-binding</keyword>
<evidence type="ECO:0000313" key="4">
    <source>
        <dbReference type="EMBL" id="MBB5476111.1"/>
    </source>
</evidence>